<dbReference type="EMBL" id="OV696687">
    <property type="protein sequence ID" value="CAH1254579.1"/>
    <property type="molecule type" value="Genomic_DNA"/>
</dbReference>
<sequence length="559" mass="61380">MNSHVAFVLTLAFLAGALYPAKSVSSQEQQVNVEDASPDITEAEKLLNELKELVEEEVMADNNKNNDASDDMAVLSAKRHSVSNLGVYKGCYVDTNTRKFPNAVDVSNEQSTARCVNHCRSKGFAYAGTQYSTECFCGTEQNFQNIGGTRPNSECNKACRGNPSEKCGGTWRMSVYKIQGHATDPNIASGRPAFQSSVAHGGSPDRAVDANRSPNWAQAPCTHTNTENDPWWYVDLGRSVTVDHVAIVNRGDCCSERITPFDVHVGDNTAVARNPRCGGHHHFPLTETERVVHCRGRRGRYVGIRLPGKKRILTLCEVEVYAAPNLALGKPTVQSDVAHHGYASRATDGCRDPNYGQQCCTHTPAQSSPWLRVDLGAQARVQWVVLNNRADCCEERLNPFTVHIGNDARVDHNPRCGGHHVVPAGKNKDAINCNGLRGRYVGIRLPGNGRILTLCEIEVYAGTVTKKRTSEVRGTEGQGCGEHKEGDTWVSGDEDGHNCICDLNEEVCYKVDCGADGKEQPIKGQDGTWTCPEEDEKEETAREALDEIMEDWMGDDFKE</sequence>
<dbReference type="SUPFAM" id="SSF49785">
    <property type="entry name" value="Galactose-binding domain-like"/>
    <property type="match status" value="2"/>
</dbReference>
<dbReference type="InterPro" id="IPR002889">
    <property type="entry name" value="WSC_carb-bd"/>
</dbReference>
<protein>
    <submittedName>
        <fullName evidence="10">KREMEN2 protein</fullName>
    </submittedName>
</protein>
<dbReference type="GO" id="GO:0010185">
    <property type="term" value="P:regulation of cellular defense response"/>
    <property type="evidence" value="ECO:0007669"/>
    <property type="project" value="UniProtKB-ARBA"/>
</dbReference>
<dbReference type="PANTHER" id="PTHR45713">
    <property type="entry name" value="FTP DOMAIN-CONTAINING PROTEIN"/>
    <property type="match status" value="1"/>
</dbReference>
<keyword evidence="11" id="KW-1185">Reference proteome</keyword>
<comment type="function">
    <text evidence="1">Acts as a defensive agent. Recognizes blood group fucosylated oligosaccharides including A, B, H and Lewis B-type antigens. Does not recognize Lewis A antigen and has low affinity for monovalent haptens.</text>
</comment>
<dbReference type="GO" id="GO:0046872">
    <property type="term" value="F:metal ion binding"/>
    <property type="evidence" value="ECO:0007669"/>
    <property type="project" value="UniProtKB-KW"/>
</dbReference>
<dbReference type="AlphaFoldDB" id="A0A8J9ZH64"/>
<keyword evidence="4" id="KW-0479">Metal-binding</keyword>
<keyword evidence="8" id="KW-0732">Signal</keyword>
<dbReference type="GO" id="GO:0001868">
    <property type="term" value="P:regulation of complement activation, lectin pathway"/>
    <property type="evidence" value="ECO:0007669"/>
    <property type="project" value="UniProtKB-ARBA"/>
</dbReference>
<organism evidence="10 11">
    <name type="scientific">Branchiostoma lanceolatum</name>
    <name type="common">Common lancelet</name>
    <name type="synonym">Amphioxus lanceolatum</name>
    <dbReference type="NCBI Taxonomy" id="7740"/>
    <lineage>
        <taxon>Eukaryota</taxon>
        <taxon>Metazoa</taxon>
        <taxon>Chordata</taxon>
        <taxon>Cephalochordata</taxon>
        <taxon>Leptocardii</taxon>
        <taxon>Amphioxiformes</taxon>
        <taxon>Branchiostomatidae</taxon>
        <taxon>Branchiostoma</taxon>
    </lineage>
</organism>
<dbReference type="SMART" id="SM00321">
    <property type="entry name" value="WSC"/>
    <property type="match status" value="1"/>
</dbReference>
<evidence type="ECO:0000256" key="7">
    <source>
        <dbReference type="ARBA" id="ARBA00023157"/>
    </source>
</evidence>
<keyword evidence="5" id="KW-0430">Lectin</keyword>
<evidence type="ECO:0000259" key="9">
    <source>
        <dbReference type="PROSITE" id="PS51212"/>
    </source>
</evidence>
<comment type="subunit">
    <text evidence="3">Homotrimer.</text>
</comment>
<feature type="chain" id="PRO_5035435970" evidence="8">
    <location>
        <begin position="24"/>
        <end position="559"/>
    </location>
</feature>
<accession>A0A8J9ZH64</accession>
<dbReference type="Pfam" id="PF22633">
    <property type="entry name" value="F5_F8_type_C_2"/>
    <property type="match status" value="2"/>
</dbReference>
<comment type="similarity">
    <text evidence="2">Belongs to the fucolectin family.</text>
</comment>
<evidence type="ECO:0000313" key="10">
    <source>
        <dbReference type="EMBL" id="CAH1254579.1"/>
    </source>
</evidence>
<evidence type="ECO:0000256" key="3">
    <source>
        <dbReference type="ARBA" id="ARBA00011233"/>
    </source>
</evidence>
<dbReference type="GO" id="GO:0042806">
    <property type="term" value="F:fucose binding"/>
    <property type="evidence" value="ECO:0007669"/>
    <property type="project" value="UniProtKB-ARBA"/>
</dbReference>
<feature type="signal peptide" evidence="8">
    <location>
        <begin position="1"/>
        <end position="23"/>
    </location>
</feature>
<keyword evidence="7" id="KW-1015">Disulfide bond</keyword>
<dbReference type="InterPro" id="IPR051941">
    <property type="entry name" value="BG_Antigen-Binding_Lectin"/>
</dbReference>
<name>A0A8J9ZH64_BRALA</name>
<evidence type="ECO:0000313" key="11">
    <source>
        <dbReference type="Proteomes" id="UP000838412"/>
    </source>
</evidence>
<evidence type="ECO:0000256" key="8">
    <source>
        <dbReference type="SAM" id="SignalP"/>
    </source>
</evidence>
<dbReference type="PANTHER" id="PTHR45713:SF6">
    <property type="entry name" value="F5_8 TYPE C DOMAIN-CONTAINING PROTEIN"/>
    <property type="match status" value="1"/>
</dbReference>
<feature type="domain" description="WSC" evidence="9">
    <location>
        <begin position="85"/>
        <end position="179"/>
    </location>
</feature>
<gene>
    <name evidence="10" type="primary">KREMEN2</name>
    <name evidence="10" type="ORF">BLAG_LOCUS13934</name>
</gene>
<evidence type="ECO:0000256" key="2">
    <source>
        <dbReference type="ARBA" id="ARBA00010147"/>
    </source>
</evidence>
<evidence type="ECO:0000256" key="4">
    <source>
        <dbReference type="ARBA" id="ARBA00022723"/>
    </source>
</evidence>
<evidence type="ECO:0000256" key="1">
    <source>
        <dbReference type="ARBA" id="ARBA00002219"/>
    </source>
</evidence>
<dbReference type="InterPro" id="IPR008979">
    <property type="entry name" value="Galactose-bd-like_sf"/>
</dbReference>
<reference evidence="10" key="1">
    <citation type="submission" date="2022-01" db="EMBL/GenBank/DDBJ databases">
        <authorList>
            <person name="Braso-Vives M."/>
        </authorList>
    </citation>
    <scope>NUCLEOTIDE SEQUENCE</scope>
</reference>
<dbReference type="OrthoDB" id="547680at2759"/>
<dbReference type="PROSITE" id="PS51212">
    <property type="entry name" value="WSC"/>
    <property type="match status" value="1"/>
</dbReference>
<dbReference type="Pfam" id="PF01822">
    <property type="entry name" value="WSC"/>
    <property type="match status" value="1"/>
</dbReference>
<evidence type="ECO:0000256" key="5">
    <source>
        <dbReference type="ARBA" id="ARBA00022734"/>
    </source>
</evidence>
<dbReference type="Gene3D" id="2.60.120.260">
    <property type="entry name" value="Galactose-binding domain-like"/>
    <property type="match status" value="2"/>
</dbReference>
<proteinExistence type="inferred from homology"/>
<dbReference type="InterPro" id="IPR006585">
    <property type="entry name" value="FTP1"/>
</dbReference>
<evidence type="ECO:0000256" key="6">
    <source>
        <dbReference type="ARBA" id="ARBA00022837"/>
    </source>
</evidence>
<keyword evidence="6" id="KW-0106">Calcium</keyword>
<dbReference type="Proteomes" id="UP000838412">
    <property type="component" value="Chromosome 2"/>
</dbReference>
<dbReference type="SMART" id="SM00607">
    <property type="entry name" value="FTP"/>
    <property type="match status" value="2"/>
</dbReference>